<reference evidence="1" key="1">
    <citation type="journal article" date="2015" name="Nature">
        <title>Complex archaea that bridge the gap between prokaryotes and eukaryotes.</title>
        <authorList>
            <person name="Spang A."/>
            <person name="Saw J.H."/>
            <person name="Jorgensen S.L."/>
            <person name="Zaremba-Niedzwiedzka K."/>
            <person name="Martijn J."/>
            <person name="Lind A.E."/>
            <person name="van Eijk R."/>
            <person name="Schleper C."/>
            <person name="Guy L."/>
            <person name="Ettema T.J."/>
        </authorList>
    </citation>
    <scope>NUCLEOTIDE SEQUENCE</scope>
</reference>
<feature type="non-terminal residue" evidence="1">
    <location>
        <position position="1"/>
    </location>
</feature>
<name>A0A0F8W5V8_9ZZZZ</name>
<gene>
    <name evidence="1" type="ORF">LCGC14_3109880</name>
</gene>
<accession>A0A0F8W5V8</accession>
<organism evidence="1">
    <name type="scientific">marine sediment metagenome</name>
    <dbReference type="NCBI Taxonomy" id="412755"/>
    <lineage>
        <taxon>unclassified sequences</taxon>
        <taxon>metagenomes</taxon>
        <taxon>ecological metagenomes</taxon>
    </lineage>
</organism>
<evidence type="ECO:0000313" key="1">
    <source>
        <dbReference type="EMBL" id="KKK51943.1"/>
    </source>
</evidence>
<protein>
    <submittedName>
        <fullName evidence="1">Uncharacterized protein</fullName>
    </submittedName>
</protein>
<comment type="caution">
    <text evidence="1">The sequence shown here is derived from an EMBL/GenBank/DDBJ whole genome shotgun (WGS) entry which is preliminary data.</text>
</comment>
<dbReference type="AlphaFoldDB" id="A0A0F8W5V8"/>
<dbReference type="EMBL" id="LAZR01067262">
    <property type="protein sequence ID" value="KKK51943.1"/>
    <property type="molecule type" value="Genomic_DNA"/>
</dbReference>
<proteinExistence type="predicted"/>
<sequence>EVEVEVEEEKVEKKVRQEKKKDIGGKGRWQLI</sequence>